<proteinExistence type="predicted"/>
<dbReference type="AlphaFoldDB" id="A0A2P5AMI5"/>
<dbReference type="InParanoid" id="A0A2P5AMI5"/>
<reference evidence="3" key="1">
    <citation type="submission" date="2016-06" db="EMBL/GenBank/DDBJ databases">
        <title>Parallel loss of symbiosis genes in relatives of nitrogen-fixing non-legume Parasponia.</title>
        <authorList>
            <person name="Van Velzen R."/>
            <person name="Holmer R."/>
            <person name="Bu F."/>
            <person name="Rutten L."/>
            <person name="Van Zeijl A."/>
            <person name="Liu W."/>
            <person name="Santuari L."/>
            <person name="Cao Q."/>
            <person name="Sharma T."/>
            <person name="Shen D."/>
            <person name="Roswanjaya Y."/>
            <person name="Wardhani T."/>
            <person name="Kalhor M.S."/>
            <person name="Jansen J."/>
            <person name="Van den Hoogen J."/>
            <person name="Gungor B."/>
            <person name="Hartog M."/>
            <person name="Hontelez J."/>
            <person name="Verver J."/>
            <person name="Yang W.-C."/>
            <person name="Schijlen E."/>
            <person name="Repin R."/>
            <person name="Schilthuizen M."/>
            <person name="Schranz E."/>
            <person name="Heidstra R."/>
            <person name="Miyata K."/>
            <person name="Fedorova E."/>
            <person name="Kohlen W."/>
            <person name="Bisseling T."/>
            <person name="Smit S."/>
            <person name="Geurts R."/>
        </authorList>
    </citation>
    <scope>NUCLEOTIDE SEQUENCE [LARGE SCALE GENOMIC DNA]</scope>
    <source>
        <strain evidence="3">cv. RG33-2</strain>
    </source>
</reference>
<accession>A0A2P5AMI5</accession>
<feature type="compositionally biased region" description="Polar residues" evidence="1">
    <location>
        <begin position="153"/>
        <end position="162"/>
    </location>
</feature>
<keyword evidence="3" id="KW-1185">Reference proteome</keyword>
<feature type="region of interest" description="Disordered" evidence="1">
    <location>
        <begin position="141"/>
        <end position="162"/>
    </location>
</feature>
<evidence type="ECO:0000313" key="2">
    <source>
        <dbReference type="EMBL" id="PON37767.1"/>
    </source>
</evidence>
<name>A0A2P5AMI5_TREOI</name>
<sequence length="162" mass="17874">MKGSSASGLGSRVLLSSLMVNAKKDENNNRSVKDHEDLTLFREMNNRNRDKDGVISLLHPLSDEFDHSLIPLPSNPNAGTGSDQLYRIPSSKKGSISALDFLAENDKNDYDCYINCKVENAACNSSLSFYRNGSYSYKRPPIHHPFSKGDSDSPPSFQGIST</sequence>
<organism evidence="2 3">
    <name type="scientific">Trema orientale</name>
    <name type="common">Charcoal tree</name>
    <name type="synonym">Celtis orientalis</name>
    <dbReference type="NCBI Taxonomy" id="63057"/>
    <lineage>
        <taxon>Eukaryota</taxon>
        <taxon>Viridiplantae</taxon>
        <taxon>Streptophyta</taxon>
        <taxon>Embryophyta</taxon>
        <taxon>Tracheophyta</taxon>
        <taxon>Spermatophyta</taxon>
        <taxon>Magnoliopsida</taxon>
        <taxon>eudicotyledons</taxon>
        <taxon>Gunneridae</taxon>
        <taxon>Pentapetalae</taxon>
        <taxon>rosids</taxon>
        <taxon>fabids</taxon>
        <taxon>Rosales</taxon>
        <taxon>Cannabaceae</taxon>
        <taxon>Trema</taxon>
    </lineage>
</organism>
<dbReference type="Proteomes" id="UP000237000">
    <property type="component" value="Unassembled WGS sequence"/>
</dbReference>
<comment type="caution">
    <text evidence="2">The sequence shown here is derived from an EMBL/GenBank/DDBJ whole genome shotgun (WGS) entry which is preliminary data.</text>
</comment>
<evidence type="ECO:0000256" key="1">
    <source>
        <dbReference type="SAM" id="MobiDB-lite"/>
    </source>
</evidence>
<gene>
    <name evidence="2" type="ORF">TorRG33x02_346740</name>
</gene>
<dbReference type="EMBL" id="JXTC01000777">
    <property type="protein sequence ID" value="PON37767.1"/>
    <property type="molecule type" value="Genomic_DNA"/>
</dbReference>
<protein>
    <submittedName>
        <fullName evidence="2">Uncharacterized protein</fullName>
    </submittedName>
</protein>
<evidence type="ECO:0000313" key="3">
    <source>
        <dbReference type="Proteomes" id="UP000237000"/>
    </source>
</evidence>
<dbReference type="OrthoDB" id="1929779at2759"/>